<sequence length="421" mass="46322">MNNKKTSFPWENRNITEQLAKSYALIKAKGHFVFTQIFDVKTEQADKNRPLDNALVSIKDLINVAGYKTKAGSKFLEATDIATQDAVAVQKLRAAGATLLGHTNMTELAFSGLGINPHYGTPETPLYKGCIAGGSSSGGAVSVALGIVDIALGTDTGGSLRIPAAFCGVTGFKPSQNSVSREGCLPLSFSLDSIGPIAHNVSECEYVWQILSDVKTSSSVAKQAKLVVPTNFGFDDLDIEVKNAFQAMKLQLMQTEGITIEEKHLSFLDDYKTLPIWHFAAFEAKHYYEERFHFQWEQLDPRVASRLKRADHLQDSDFKATKVKQEALIHRYAEEENNDILLLPTVAILPPRLSTIESNDDYDRINNLCLRNTSLANVLDGCSISIPYQHQGNHIGVMLIAANGDDTKLLSIAKKLELSFK</sequence>
<feature type="domain" description="Amidase" evidence="1">
    <location>
        <begin position="42"/>
        <end position="410"/>
    </location>
</feature>
<evidence type="ECO:0000313" key="2">
    <source>
        <dbReference type="EMBL" id="MBD5770545.1"/>
    </source>
</evidence>
<gene>
    <name evidence="2" type="ORF">IF202_05745</name>
</gene>
<accession>A0ABR8NY37</accession>
<proteinExistence type="predicted"/>
<dbReference type="Pfam" id="PF01425">
    <property type="entry name" value="Amidase"/>
    <property type="match status" value="1"/>
</dbReference>
<keyword evidence="3" id="KW-1185">Reference proteome</keyword>
<evidence type="ECO:0000259" key="1">
    <source>
        <dbReference type="Pfam" id="PF01425"/>
    </source>
</evidence>
<reference evidence="2 3" key="1">
    <citation type="submission" date="2020-09" db="EMBL/GenBank/DDBJ databases">
        <title>Marinomonas sp. nov., isolated from the cysticercosis algae of Qingdao, China.</title>
        <authorList>
            <person name="Sun X."/>
        </authorList>
    </citation>
    <scope>NUCLEOTIDE SEQUENCE [LARGE SCALE GENOMIC DNA]</scope>
    <source>
        <strain evidence="2 3">SM2066</strain>
    </source>
</reference>
<dbReference type="PANTHER" id="PTHR11895">
    <property type="entry name" value="TRANSAMIDASE"/>
    <property type="match status" value="1"/>
</dbReference>
<dbReference type="InterPro" id="IPR020556">
    <property type="entry name" value="Amidase_CS"/>
</dbReference>
<protein>
    <submittedName>
        <fullName evidence="2">Amidase</fullName>
    </submittedName>
</protein>
<dbReference type="RefSeq" id="WP_191593940.1">
    <property type="nucleotide sequence ID" value="NZ_JACYFC010000002.1"/>
</dbReference>
<dbReference type="InterPro" id="IPR000120">
    <property type="entry name" value="Amidase"/>
</dbReference>
<dbReference type="PROSITE" id="PS00571">
    <property type="entry name" value="AMIDASES"/>
    <property type="match status" value="1"/>
</dbReference>
<dbReference type="SUPFAM" id="SSF75304">
    <property type="entry name" value="Amidase signature (AS) enzymes"/>
    <property type="match status" value="1"/>
</dbReference>
<dbReference type="InterPro" id="IPR023631">
    <property type="entry name" value="Amidase_dom"/>
</dbReference>
<dbReference type="InterPro" id="IPR036928">
    <property type="entry name" value="AS_sf"/>
</dbReference>
<dbReference type="Gene3D" id="3.90.1300.10">
    <property type="entry name" value="Amidase signature (AS) domain"/>
    <property type="match status" value="1"/>
</dbReference>
<dbReference type="Proteomes" id="UP000604161">
    <property type="component" value="Unassembled WGS sequence"/>
</dbReference>
<comment type="caution">
    <text evidence="2">The sequence shown here is derived from an EMBL/GenBank/DDBJ whole genome shotgun (WGS) entry which is preliminary data.</text>
</comment>
<dbReference type="EMBL" id="JACYFC010000002">
    <property type="protein sequence ID" value="MBD5770545.1"/>
    <property type="molecule type" value="Genomic_DNA"/>
</dbReference>
<organism evidence="2 3">
    <name type="scientific">Marinomonas colpomeniae</name>
    <dbReference type="NCBI Taxonomy" id="2774408"/>
    <lineage>
        <taxon>Bacteria</taxon>
        <taxon>Pseudomonadati</taxon>
        <taxon>Pseudomonadota</taxon>
        <taxon>Gammaproteobacteria</taxon>
        <taxon>Oceanospirillales</taxon>
        <taxon>Oceanospirillaceae</taxon>
        <taxon>Marinomonas</taxon>
    </lineage>
</organism>
<dbReference type="PANTHER" id="PTHR11895:SF176">
    <property type="entry name" value="AMIDASE AMID-RELATED"/>
    <property type="match status" value="1"/>
</dbReference>
<evidence type="ECO:0000313" key="3">
    <source>
        <dbReference type="Proteomes" id="UP000604161"/>
    </source>
</evidence>
<name>A0ABR8NY37_9GAMM</name>